<reference evidence="1" key="1">
    <citation type="submission" date="2021-01" db="EMBL/GenBank/DDBJ databases">
        <authorList>
            <person name="Corre E."/>
            <person name="Pelletier E."/>
            <person name="Niang G."/>
            <person name="Scheremetjew M."/>
            <person name="Finn R."/>
            <person name="Kale V."/>
            <person name="Holt S."/>
            <person name="Cochrane G."/>
            <person name="Meng A."/>
            <person name="Brown T."/>
            <person name="Cohen L."/>
        </authorList>
    </citation>
    <scope>NUCLEOTIDE SEQUENCE</scope>
    <source>
        <strain evidence="1">CCMP3105</strain>
    </source>
</reference>
<accession>A0A7S4WI86</accession>
<dbReference type="Gene3D" id="1.20.890.10">
    <property type="entry name" value="cAMP-dependent protein kinase regulatory subunit, dimerization-anchoring domain"/>
    <property type="match status" value="1"/>
</dbReference>
<dbReference type="SUPFAM" id="SSF47391">
    <property type="entry name" value="Dimerization-anchoring domain of cAMP-dependent PK regulatory subunit"/>
    <property type="match status" value="1"/>
</dbReference>
<gene>
    <name evidence="1" type="ORF">AMON00008_LOCUS60657</name>
</gene>
<dbReference type="AlphaFoldDB" id="A0A7S4WI86"/>
<organism evidence="1">
    <name type="scientific">Alexandrium monilatum</name>
    <dbReference type="NCBI Taxonomy" id="311494"/>
    <lineage>
        <taxon>Eukaryota</taxon>
        <taxon>Sar</taxon>
        <taxon>Alveolata</taxon>
        <taxon>Dinophyceae</taxon>
        <taxon>Gonyaulacales</taxon>
        <taxon>Pyrocystaceae</taxon>
        <taxon>Alexandrium</taxon>
    </lineage>
</organism>
<dbReference type="InterPro" id="IPR007858">
    <property type="entry name" value="Dpy-30_motif"/>
</dbReference>
<protein>
    <submittedName>
        <fullName evidence="1">Uncharacterized protein</fullName>
    </submittedName>
</protein>
<evidence type="ECO:0000313" key="1">
    <source>
        <dbReference type="EMBL" id="CAE4662348.1"/>
    </source>
</evidence>
<dbReference type="Pfam" id="PF05186">
    <property type="entry name" value="Dpy-30"/>
    <property type="match status" value="1"/>
</dbReference>
<name>A0A7S4WI86_9DINO</name>
<sequence>MKGGEQNLKIDIYKHIGSCICCAEDAPRWSHDVNLMTVDPEYQGMKLRVKGRASGKEDLLPEGEIRAATVRGNAMSYLNKHNVEEKLSGGIKALVNTRPADPVDFLCKYLGENNAGGAAPGQQRTVKTFTVGGGDEAQGQRTVKTFTVGGDEAGADGGGTRRTVKTFTVGGDDEAQGRRTVKTFTVGGDEAGADGGGTRRTVKTFTVGGDDDAQGRRTVKTFTVGGDEAAAGGTRRTVKTFTVGGDEAGGDGGGMAQRTVKTFTVGGDEAAAGAGGQAQRTVKTFTVGGDGQQVVSTKTFTTEGEESMTLIHQLQQEAYEIMWKLGLDGELLTLKDGMENGALYQQLRLKPAGCSAQHV</sequence>
<proteinExistence type="predicted"/>
<dbReference type="EMBL" id="HBNR01084723">
    <property type="protein sequence ID" value="CAE4662348.1"/>
    <property type="molecule type" value="Transcribed_RNA"/>
</dbReference>